<organism evidence="2">
    <name type="scientific">Fagus sylvatica</name>
    <name type="common">Beechnut</name>
    <dbReference type="NCBI Taxonomy" id="28930"/>
    <lineage>
        <taxon>Eukaryota</taxon>
        <taxon>Viridiplantae</taxon>
        <taxon>Streptophyta</taxon>
        <taxon>Embryophyta</taxon>
        <taxon>Tracheophyta</taxon>
        <taxon>Spermatophyta</taxon>
        <taxon>Magnoliopsida</taxon>
        <taxon>eudicotyledons</taxon>
        <taxon>Gunneridae</taxon>
        <taxon>Pentapetalae</taxon>
        <taxon>rosids</taxon>
        <taxon>fabids</taxon>
        <taxon>Fagales</taxon>
        <taxon>Fagaceae</taxon>
        <taxon>Fagus</taxon>
    </lineage>
</organism>
<evidence type="ECO:0000256" key="1">
    <source>
        <dbReference type="SAM" id="MobiDB-lite"/>
    </source>
</evidence>
<evidence type="ECO:0000313" key="2">
    <source>
        <dbReference type="EMBL" id="SPC80692.1"/>
    </source>
</evidence>
<feature type="compositionally biased region" description="Basic and acidic residues" evidence="1">
    <location>
        <begin position="214"/>
        <end position="223"/>
    </location>
</feature>
<feature type="region of interest" description="Disordered" evidence="1">
    <location>
        <begin position="159"/>
        <end position="223"/>
    </location>
</feature>
<dbReference type="AlphaFoldDB" id="A0A2N9F0Q7"/>
<accession>A0A2N9F0Q7</accession>
<reference evidence="2" key="1">
    <citation type="submission" date="2018-02" db="EMBL/GenBank/DDBJ databases">
        <authorList>
            <person name="Cohen D.B."/>
            <person name="Kent A.D."/>
        </authorList>
    </citation>
    <scope>NUCLEOTIDE SEQUENCE</scope>
</reference>
<name>A0A2N9F0Q7_FAGSY</name>
<proteinExistence type="predicted"/>
<gene>
    <name evidence="2" type="ORF">FSB_LOCUS8574</name>
</gene>
<dbReference type="EMBL" id="OIVN01000466">
    <property type="protein sequence ID" value="SPC80692.1"/>
    <property type="molecule type" value="Genomic_DNA"/>
</dbReference>
<protein>
    <submittedName>
        <fullName evidence="2">Uncharacterized protein</fullName>
    </submittedName>
</protein>
<sequence length="286" mass="32941">MSEEAQRVLVIQDASRDVSSSAIRWTLQSLSLKPGDVVTLFGVLHQWDTRTRLISLQCLEANRKIVEDELAKKNEEYHNDEEIKKIAKQFETEKIEFHIKVHAGPCPKIVALTAAIKLRPTWVILDRMKRNNRILKLRGPKEIGSRKLLMESTVDQVTYNEMVPGSPDDEQSSSREDNATNTEQETAGERSPFSIAENQESSPKEEFHAGSPDEQQKEQGNKSDWTEWYEMEEEFDNYMCSICQNRRPKIGLQRDFTYAELQAATDGFPKRTIYQKVDLVLCTEEN</sequence>